<sequence>MLRRWQTLRAQLDPLASRLSQDPNYRLRSYQEVDQAAKLGFTLDVNRATVDDWLRLPGLSIRQAQGLVRLRQAGVQFHCLEDLAAALGTAPTQLTPLAAVLSFCYYEEHCGTLPTVSLNQATVSQLCGLPGMPPALAQAVVQERSHRGPYQDLADLQRRLGLAPDLVQALMYYLRP</sequence>
<proteinExistence type="predicted"/>
<dbReference type="STRING" id="549789.NIES30_11040"/>
<keyword evidence="2" id="KW-1185">Reference proteome</keyword>
<dbReference type="AlphaFoldDB" id="A0A1U7J5J4"/>
<reference evidence="1 2" key="1">
    <citation type="submission" date="2016-11" db="EMBL/GenBank/DDBJ databases">
        <title>Draft Genome Sequences of Nine Cyanobacterial Strains from Diverse Habitats.</title>
        <authorList>
            <person name="Zhu T."/>
            <person name="Hou S."/>
            <person name="Lu X."/>
            <person name="Hess W.R."/>
        </authorList>
    </citation>
    <scope>NUCLEOTIDE SEQUENCE [LARGE SCALE GENOMIC DNA]</scope>
    <source>
        <strain evidence="1 2">NIES-30</strain>
    </source>
</reference>
<dbReference type="Pfam" id="PF12836">
    <property type="entry name" value="HHH_3"/>
    <property type="match status" value="1"/>
</dbReference>
<dbReference type="InterPro" id="IPR051675">
    <property type="entry name" value="Endo/Exo/Phosphatase_dom_1"/>
</dbReference>
<name>A0A1U7J5J4_9CYAN</name>
<dbReference type="OrthoDB" id="510410at2"/>
<dbReference type="Gene3D" id="1.10.150.280">
    <property type="entry name" value="AF1531-like domain"/>
    <property type="match status" value="1"/>
</dbReference>
<evidence type="ECO:0000313" key="1">
    <source>
        <dbReference type="EMBL" id="OKH48034.1"/>
    </source>
</evidence>
<protein>
    <submittedName>
        <fullName evidence="1">DNA uptake protein</fullName>
    </submittedName>
</protein>
<dbReference type="PANTHER" id="PTHR21180:SF32">
    <property type="entry name" value="ENDONUCLEASE_EXONUCLEASE_PHOSPHATASE FAMILY DOMAIN-CONTAINING PROTEIN 1"/>
    <property type="match status" value="1"/>
</dbReference>
<dbReference type="Gene3D" id="1.10.150.320">
    <property type="entry name" value="Photosystem II 12 kDa extrinsic protein"/>
    <property type="match status" value="1"/>
</dbReference>
<dbReference type="InterPro" id="IPR010994">
    <property type="entry name" value="RuvA_2-like"/>
</dbReference>
<dbReference type="SUPFAM" id="SSF47781">
    <property type="entry name" value="RuvA domain 2-like"/>
    <property type="match status" value="2"/>
</dbReference>
<comment type="caution">
    <text evidence="1">The sequence shown here is derived from an EMBL/GenBank/DDBJ whole genome shotgun (WGS) entry which is preliminary data.</text>
</comment>
<evidence type="ECO:0000313" key="2">
    <source>
        <dbReference type="Proteomes" id="UP000185557"/>
    </source>
</evidence>
<dbReference type="GO" id="GO:0015627">
    <property type="term" value="C:type II protein secretion system complex"/>
    <property type="evidence" value="ECO:0007669"/>
    <property type="project" value="TreeGrafter"/>
</dbReference>
<organism evidence="1 2">
    <name type="scientific">Phormidium tenue NIES-30</name>
    <dbReference type="NCBI Taxonomy" id="549789"/>
    <lineage>
        <taxon>Bacteria</taxon>
        <taxon>Bacillati</taxon>
        <taxon>Cyanobacteriota</taxon>
        <taxon>Cyanophyceae</taxon>
        <taxon>Oscillatoriophycideae</taxon>
        <taxon>Oscillatoriales</taxon>
        <taxon>Oscillatoriaceae</taxon>
        <taxon>Phormidium</taxon>
    </lineage>
</organism>
<dbReference type="GO" id="GO:0015628">
    <property type="term" value="P:protein secretion by the type II secretion system"/>
    <property type="evidence" value="ECO:0007669"/>
    <property type="project" value="TreeGrafter"/>
</dbReference>
<dbReference type="PANTHER" id="PTHR21180">
    <property type="entry name" value="ENDONUCLEASE/EXONUCLEASE/PHOSPHATASE FAMILY DOMAIN-CONTAINING PROTEIN 1"/>
    <property type="match status" value="1"/>
</dbReference>
<dbReference type="RefSeq" id="WP_073608488.1">
    <property type="nucleotide sequence ID" value="NZ_MRCG01000007.1"/>
</dbReference>
<dbReference type="EMBL" id="MRCG01000007">
    <property type="protein sequence ID" value="OKH48034.1"/>
    <property type="molecule type" value="Genomic_DNA"/>
</dbReference>
<gene>
    <name evidence="1" type="ORF">NIES30_11040</name>
</gene>
<accession>A0A1U7J5J4</accession>
<dbReference type="Proteomes" id="UP000185557">
    <property type="component" value="Unassembled WGS sequence"/>
</dbReference>